<keyword evidence="7" id="KW-1185">Reference proteome</keyword>
<organism evidence="6 7">
    <name type="scientific">Nadsonia fulvescens var. elongata DSM 6958</name>
    <dbReference type="NCBI Taxonomy" id="857566"/>
    <lineage>
        <taxon>Eukaryota</taxon>
        <taxon>Fungi</taxon>
        <taxon>Dikarya</taxon>
        <taxon>Ascomycota</taxon>
        <taxon>Saccharomycotina</taxon>
        <taxon>Dipodascomycetes</taxon>
        <taxon>Dipodascales</taxon>
        <taxon>Dipodascales incertae sedis</taxon>
        <taxon>Nadsonia</taxon>
    </lineage>
</organism>
<evidence type="ECO:0000256" key="3">
    <source>
        <dbReference type="ARBA" id="ARBA00037226"/>
    </source>
</evidence>
<comment type="function">
    <text evidence="3">Component of the mitochondrial ribosome (mitoribosome), a dedicated translation machinery responsible for the synthesis of mitochondrial genome-encoded proteins, including at least some of the essential transmembrane subunits of the mitochondrial respiratory chain. The mitoribosomes are attached to the mitochondrial inner membrane and translation products are cotranslationally integrated into the membrane.</text>
</comment>
<gene>
    <name evidence="6" type="ORF">NADFUDRAFT_47599</name>
</gene>
<dbReference type="InterPro" id="IPR036610">
    <property type="entry name" value="PEBP-like_sf"/>
</dbReference>
<dbReference type="GO" id="GO:0033617">
    <property type="term" value="P:mitochondrial respiratory chain complex IV assembly"/>
    <property type="evidence" value="ECO:0007669"/>
    <property type="project" value="EnsemblFungi"/>
</dbReference>
<sequence length="365" mass="42029">MSSRLLINRSIKSVGFGNSAARRFNSSVSSLKVQSQAAKQALLQGVSQNRSTTLSKKASLRYNSPEGLDQVFPFAYEIIQTRSKSLYLQASELEKQIAQETNANQVQALKQQREALLVEAEINNPEVQYNFQMNQINMEVPVYRHLAKQKWSKYEMIKMIQRFETLHVIPDTLPTINPEVEVNVQFPNFVNKWVENGEILSTKVTSRAPIFKIQEFNEIPQGQKYTILVIDPDTPDIKNNSFSTSLLWGLTDIEVSLNNPLVHFDSRQLIDYVPPVPEKNTPTHRYVVWVFRQNIDSPPIQSNSIEDGVQRNRFDIRAFVKQHNLQPVGGHVWRNAWDRFTEEVRQDYGLPAGRVFSKERNSVRL</sequence>
<evidence type="ECO:0000256" key="4">
    <source>
        <dbReference type="ARBA" id="ARBA00038016"/>
    </source>
</evidence>
<dbReference type="SUPFAM" id="SSF49777">
    <property type="entry name" value="PEBP-like"/>
    <property type="match status" value="1"/>
</dbReference>
<dbReference type="Proteomes" id="UP000095009">
    <property type="component" value="Unassembled WGS sequence"/>
</dbReference>
<accession>A0A1E3PG74</accession>
<dbReference type="Gene3D" id="3.90.280.10">
    <property type="entry name" value="PEBP-like"/>
    <property type="match status" value="1"/>
</dbReference>
<dbReference type="InterPro" id="IPR008914">
    <property type="entry name" value="PEBP"/>
</dbReference>
<protein>
    <recommendedName>
        <fullName evidence="5">Large ribosomal subunit protein mL38</fullName>
    </recommendedName>
</protein>
<evidence type="ECO:0000256" key="5">
    <source>
        <dbReference type="ARBA" id="ARBA00039444"/>
    </source>
</evidence>
<dbReference type="GO" id="GO:0003735">
    <property type="term" value="F:structural constituent of ribosome"/>
    <property type="evidence" value="ECO:0007669"/>
    <property type="project" value="EnsemblFungi"/>
</dbReference>
<dbReference type="EMBL" id="KV454412">
    <property type="protein sequence ID" value="ODQ64405.1"/>
    <property type="molecule type" value="Genomic_DNA"/>
</dbReference>
<dbReference type="AlphaFoldDB" id="A0A1E3PG74"/>
<evidence type="ECO:0000313" key="7">
    <source>
        <dbReference type="Proteomes" id="UP000095009"/>
    </source>
</evidence>
<proteinExistence type="inferred from homology"/>
<dbReference type="CDD" id="cd00866">
    <property type="entry name" value="PEBP_euk"/>
    <property type="match status" value="1"/>
</dbReference>
<dbReference type="OrthoDB" id="2153661at2759"/>
<name>A0A1E3PG74_9ASCO</name>
<dbReference type="Pfam" id="PF01161">
    <property type="entry name" value="PBP"/>
    <property type="match status" value="1"/>
</dbReference>
<evidence type="ECO:0000256" key="2">
    <source>
        <dbReference type="ARBA" id="ARBA00023128"/>
    </source>
</evidence>
<comment type="similarity">
    <text evidence="4">Belongs to the phosphatidylethanolamine-binding protein family. Mitochondrion-specific ribosomal protein mL38 subfamily.</text>
</comment>
<dbReference type="PANTHER" id="PTHR11362:SF82">
    <property type="entry name" value="PHOSPHATIDYLETHANOLAMINE-BINDING PROTEIN 4"/>
    <property type="match status" value="1"/>
</dbReference>
<evidence type="ECO:0000256" key="1">
    <source>
        <dbReference type="ARBA" id="ARBA00004173"/>
    </source>
</evidence>
<dbReference type="InterPro" id="IPR035810">
    <property type="entry name" value="PEBP_euk"/>
</dbReference>
<keyword evidence="2" id="KW-0496">Mitochondrion</keyword>
<dbReference type="GO" id="GO:0005762">
    <property type="term" value="C:mitochondrial large ribosomal subunit"/>
    <property type="evidence" value="ECO:0007669"/>
    <property type="project" value="EnsemblFungi"/>
</dbReference>
<comment type="subcellular location">
    <subcellularLocation>
        <location evidence="1">Mitochondrion</location>
    </subcellularLocation>
</comment>
<dbReference type="Gene3D" id="1.20.58.1180">
    <property type="match status" value="1"/>
</dbReference>
<dbReference type="PANTHER" id="PTHR11362">
    <property type="entry name" value="PHOSPHATIDYLETHANOLAMINE-BINDING PROTEIN"/>
    <property type="match status" value="1"/>
</dbReference>
<reference evidence="6 7" key="1">
    <citation type="journal article" date="2016" name="Proc. Natl. Acad. Sci. U.S.A.">
        <title>Comparative genomics of biotechnologically important yeasts.</title>
        <authorList>
            <person name="Riley R."/>
            <person name="Haridas S."/>
            <person name="Wolfe K.H."/>
            <person name="Lopes M.R."/>
            <person name="Hittinger C.T."/>
            <person name="Goeker M."/>
            <person name="Salamov A.A."/>
            <person name="Wisecaver J.H."/>
            <person name="Long T.M."/>
            <person name="Calvey C.H."/>
            <person name="Aerts A.L."/>
            <person name="Barry K.W."/>
            <person name="Choi C."/>
            <person name="Clum A."/>
            <person name="Coughlan A.Y."/>
            <person name="Deshpande S."/>
            <person name="Douglass A.P."/>
            <person name="Hanson S.J."/>
            <person name="Klenk H.-P."/>
            <person name="LaButti K.M."/>
            <person name="Lapidus A."/>
            <person name="Lindquist E.A."/>
            <person name="Lipzen A.M."/>
            <person name="Meier-Kolthoff J.P."/>
            <person name="Ohm R.A."/>
            <person name="Otillar R.P."/>
            <person name="Pangilinan J.L."/>
            <person name="Peng Y."/>
            <person name="Rokas A."/>
            <person name="Rosa C.A."/>
            <person name="Scheuner C."/>
            <person name="Sibirny A.A."/>
            <person name="Slot J.C."/>
            <person name="Stielow J.B."/>
            <person name="Sun H."/>
            <person name="Kurtzman C.P."/>
            <person name="Blackwell M."/>
            <person name="Grigoriev I.V."/>
            <person name="Jeffries T.W."/>
        </authorList>
    </citation>
    <scope>NUCLEOTIDE SEQUENCE [LARGE SCALE GENOMIC DNA]</scope>
    <source>
        <strain evidence="6 7">DSM 6958</strain>
    </source>
</reference>
<dbReference type="FunFam" id="3.90.280.10:FF:000004">
    <property type="entry name" value="Mitochondrial large ribosomal subunit YmL35"/>
    <property type="match status" value="1"/>
</dbReference>
<evidence type="ECO:0000313" key="6">
    <source>
        <dbReference type="EMBL" id="ODQ64405.1"/>
    </source>
</evidence>
<dbReference type="STRING" id="857566.A0A1E3PG74"/>